<dbReference type="KEGG" id="rter:IDM49_03850"/>
<feature type="signal peptide" evidence="2">
    <location>
        <begin position="1"/>
        <end position="30"/>
    </location>
</feature>
<feature type="region of interest" description="Disordered" evidence="1">
    <location>
        <begin position="101"/>
        <end position="121"/>
    </location>
</feature>
<dbReference type="AlphaFoldDB" id="A0A7H2BFG7"/>
<dbReference type="GeneID" id="96623358"/>
<gene>
    <name evidence="3" type="ORF">IDM49_03850</name>
</gene>
<keyword evidence="2" id="KW-0732">Signal</keyword>
<evidence type="ECO:0000313" key="3">
    <source>
        <dbReference type="EMBL" id="QNV38413.1"/>
    </source>
</evidence>
<evidence type="ECO:0000313" key="4">
    <source>
        <dbReference type="Proteomes" id="UP000516404"/>
    </source>
</evidence>
<dbReference type="RefSeq" id="WP_190725082.1">
    <property type="nucleotide sequence ID" value="NZ_CP061539.1"/>
</dbReference>
<feature type="chain" id="PRO_5028909722" evidence="2">
    <location>
        <begin position="31"/>
        <end position="283"/>
    </location>
</feature>
<reference evidence="3 4" key="1">
    <citation type="submission" date="2020-09" db="EMBL/GenBank/DDBJ databases">
        <title>Investigation of environmental microbes.</title>
        <authorList>
            <person name="Ou Y."/>
            <person name="Kang Q."/>
        </authorList>
    </citation>
    <scope>NUCLEOTIDE SEQUENCE [LARGE SCALE GENOMIC DNA]</scope>
    <source>
        <strain evidence="3 4">KJZ-14</strain>
    </source>
</reference>
<dbReference type="EMBL" id="CP061539">
    <property type="protein sequence ID" value="QNV38413.1"/>
    <property type="molecule type" value="Genomic_DNA"/>
</dbReference>
<evidence type="ECO:0000256" key="2">
    <source>
        <dbReference type="SAM" id="SignalP"/>
    </source>
</evidence>
<dbReference type="InterPro" id="IPR006311">
    <property type="entry name" value="TAT_signal"/>
</dbReference>
<protein>
    <submittedName>
        <fullName evidence="3">Uncharacterized protein</fullName>
    </submittedName>
</protein>
<sequence>MTQISRRNLAKGSAWVAPVVIASSAVPAYAASQCNNPSVYAEGSVDYNWGVVATDPKTSSTTTQKLSLVVAMNATGLPVGAVITDIRFEYWIQNRNDSLTNPDGSSGGHGPGIYDPGNSKASTRTAGTCTTSYSTITGCSYSGLSTPLSNNSKFPASPVFTSGTSKAAVTANWVDHKFKKLDGSTVTAKAWQFQFIGDPKLATAQLKNNATTGCLDLPQLNTPQFNVSYPNVLQAANAERTIYVDRTVYLTYTVNGVSTTLTMYQPSTKVCDSSDSPGGINRC</sequence>
<evidence type="ECO:0000256" key="1">
    <source>
        <dbReference type="SAM" id="MobiDB-lite"/>
    </source>
</evidence>
<dbReference type="PROSITE" id="PS51318">
    <property type="entry name" value="TAT"/>
    <property type="match status" value="1"/>
</dbReference>
<keyword evidence="4" id="KW-1185">Reference proteome</keyword>
<organism evidence="3 4">
    <name type="scientific">Rothia terrae</name>
    <dbReference type="NCBI Taxonomy" id="396015"/>
    <lineage>
        <taxon>Bacteria</taxon>
        <taxon>Bacillati</taxon>
        <taxon>Actinomycetota</taxon>
        <taxon>Actinomycetes</taxon>
        <taxon>Micrococcales</taxon>
        <taxon>Micrococcaceae</taxon>
        <taxon>Rothia</taxon>
    </lineage>
</organism>
<proteinExistence type="predicted"/>
<name>A0A7H2BFG7_9MICC</name>
<accession>A0A7H2BFG7</accession>
<dbReference type="Proteomes" id="UP000516404">
    <property type="component" value="Chromosome"/>
</dbReference>